<evidence type="ECO:0000256" key="8">
    <source>
        <dbReference type="RuleBase" id="RU000461"/>
    </source>
</evidence>
<keyword evidence="3 7" id="KW-0479">Metal-binding</keyword>
<dbReference type="GO" id="GO:0004497">
    <property type="term" value="F:monooxygenase activity"/>
    <property type="evidence" value="ECO:0007669"/>
    <property type="project" value="UniProtKB-KW"/>
</dbReference>
<reference evidence="10 11" key="1">
    <citation type="submission" date="2015-01" db="EMBL/GenBank/DDBJ databases">
        <title>The Genome Sequence of Rhinocladiella mackenzie CBS 650.93.</title>
        <authorList>
            <consortium name="The Broad Institute Genomics Platform"/>
            <person name="Cuomo C."/>
            <person name="de Hoog S."/>
            <person name="Gorbushina A."/>
            <person name="Stielow B."/>
            <person name="Teixiera M."/>
            <person name="Abouelleil A."/>
            <person name="Chapman S.B."/>
            <person name="Priest M."/>
            <person name="Young S.K."/>
            <person name="Wortman J."/>
            <person name="Nusbaum C."/>
            <person name="Birren B."/>
        </authorList>
    </citation>
    <scope>NUCLEOTIDE SEQUENCE [LARGE SCALE GENOMIC DNA]</scope>
    <source>
        <strain evidence="10 11">CBS 650.93</strain>
    </source>
</reference>
<dbReference type="SUPFAM" id="SSF48264">
    <property type="entry name" value="Cytochrome P450"/>
    <property type="match status" value="1"/>
</dbReference>
<dbReference type="GO" id="GO:0005506">
    <property type="term" value="F:iron ion binding"/>
    <property type="evidence" value="ECO:0007669"/>
    <property type="project" value="InterPro"/>
</dbReference>
<dbReference type="Proteomes" id="UP000053617">
    <property type="component" value="Unassembled WGS sequence"/>
</dbReference>
<dbReference type="InterPro" id="IPR036396">
    <property type="entry name" value="Cyt_P450_sf"/>
</dbReference>
<keyword evidence="7 8" id="KW-0349">Heme</keyword>
<dbReference type="GO" id="GO:0016705">
    <property type="term" value="F:oxidoreductase activity, acting on paired donors, with incorporation or reduction of molecular oxygen"/>
    <property type="evidence" value="ECO:0007669"/>
    <property type="project" value="InterPro"/>
</dbReference>
<feature type="binding site" description="axial binding residue" evidence="7">
    <location>
        <position position="475"/>
    </location>
    <ligand>
        <name>heme</name>
        <dbReference type="ChEBI" id="CHEBI:30413"/>
    </ligand>
    <ligandPart>
        <name>Fe</name>
        <dbReference type="ChEBI" id="CHEBI:18248"/>
    </ligandPart>
</feature>
<evidence type="ECO:0000256" key="5">
    <source>
        <dbReference type="ARBA" id="ARBA00023004"/>
    </source>
</evidence>
<sequence>MISEVAKDLQLLVFAHYKIVLIGTIILLLSTRLIYNKYGHGVNHIPGPTLASFTDLWRLLITWSWRPENEHIRLHRKHGKLVRLGPKTISVSDPRAIQTIYALNSGYIKSSFYSVQQTVAKGRRLLTLFTSQDEKFHAKLRRAVNNAYAMSTLVQFEPLVDSTTTAFLDQIQNRFADRYDSVCDFDIWLQYYAFDVIGELTYSKRLGFVDNGVDVDGIIGNLEKLLNYAAVVGQIPFLDELLLKNPLRILASRWGLISSDTPVVVFARQRISGRVDPETFKEKPQDWSGSSSIRRDFLSRFLEAHDREPTFITKDRVLALTVANMFAGSDTTAISLRAIFYNLLKNPEDLKRLLDELQEQQRNGKFKRTDGIVEWEAVRELPFLSAVIKEGLRIHPAAGLPLERIVPPGGVTICDTFIPGGSIVGCSAWTVHLDESIFGSKPEQFRPQRWLDASPAQRREMENFLFTFGAGSRTCIGKNISYLEMYKLVPAVLMRFEVELAAPDEEWKLHNAWFVKQSNFRVRFRTRR</sequence>
<evidence type="ECO:0000256" key="2">
    <source>
        <dbReference type="ARBA" id="ARBA00010617"/>
    </source>
</evidence>
<evidence type="ECO:0000256" key="4">
    <source>
        <dbReference type="ARBA" id="ARBA00023002"/>
    </source>
</evidence>
<dbReference type="GO" id="GO:0020037">
    <property type="term" value="F:heme binding"/>
    <property type="evidence" value="ECO:0007669"/>
    <property type="project" value="InterPro"/>
</dbReference>
<keyword evidence="5 7" id="KW-0408">Iron</keyword>
<dbReference type="InterPro" id="IPR050121">
    <property type="entry name" value="Cytochrome_P450_monoxygenase"/>
</dbReference>
<dbReference type="CDD" id="cd11060">
    <property type="entry name" value="CYP57A1-like"/>
    <property type="match status" value="1"/>
</dbReference>
<gene>
    <name evidence="10" type="ORF">Z518_00737</name>
</gene>
<dbReference type="InterPro" id="IPR017972">
    <property type="entry name" value="Cyt_P450_CS"/>
</dbReference>
<keyword evidence="11" id="KW-1185">Reference proteome</keyword>
<accession>A0A0D2J1T8</accession>
<keyword evidence="9" id="KW-0812">Transmembrane</keyword>
<dbReference type="Pfam" id="PF00067">
    <property type="entry name" value="p450"/>
    <property type="match status" value="1"/>
</dbReference>
<comment type="cofactor">
    <cofactor evidence="1 7">
        <name>heme</name>
        <dbReference type="ChEBI" id="CHEBI:30413"/>
    </cofactor>
</comment>
<dbReference type="PANTHER" id="PTHR24305">
    <property type="entry name" value="CYTOCHROME P450"/>
    <property type="match status" value="1"/>
</dbReference>
<evidence type="ECO:0000256" key="9">
    <source>
        <dbReference type="SAM" id="Phobius"/>
    </source>
</evidence>
<evidence type="ECO:0000256" key="6">
    <source>
        <dbReference type="ARBA" id="ARBA00023033"/>
    </source>
</evidence>
<dbReference type="PRINTS" id="PR00463">
    <property type="entry name" value="EP450I"/>
</dbReference>
<dbReference type="STRING" id="1442369.A0A0D2J1T8"/>
<evidence type="ECO:0000313" key="10">
    <source>
        <dbReference type="EMBL" id="KIX09656.1"/>
    </source>
</evidence>
<dbReference type="FunFam" id="1.10.630.10:FF:000050">
    <property type="entry name" value="Cytochrome P450 monooxygenase"/>
    <property type="match status" value="1"/>
</dbReference>
<proteinExistence type="inferred from homology"/>
<name>A0A0D2J1T8_9EURO</name>
<comment type="similarity">
    <text evidence="2 8">Belongs to the cytochrome P450 family.</text>
</comment>
<evidence type="ECO:0000256" key="1">
    <source>
        <dbReference type="ARBA" id="ARBA00001971"/>
    </source>
</evidence>
<evidence type="ECO:0000256" key="7">
    <source>
        <dbReference type="PIRSR" id="PIRSR602401-1"/>
    </source>
</evidence>
<dbReference type="RefSeq" id="XP_013276792.1">
    <property type="nucleotide sequence ID" value="XM_013421338.1"/>
</dbReference>
<evidence type="ECO:0000256" key="3">
    <source>
        <dbReference type="ARBA" id="ARBA00022723"/>
    </source>
</evidence>
<dbReference type="AlphaFoldDB" id="A0A0D2J1T8"/>
<keyword evidence="9" id="KW-1133">Transmembrane helix</keyword>
<dbReference type="HOGENOM" id="CLU_001570_14_0_1"/>
<dbReference type="InterPro" id="IPR001128">
    <property type="entry name" value="Cyt_P450"/>
</dbReference>
<protein>
    <submittedName>
        <fullName evidence="10">Uncharacterized protein</fullName>
    </submittedName>
</protein>
<dbReference type="GeneID" id="25288808"/>
<dbReference type="PROSITE" id="PS00086">
    <property type="entry name" value="CYTOCHROME_P450"/>
    <property type="match status" value="1"/>
</dbReference>
<evidence type="ECO:0000313" key="11">
    <source>
        <dbReference type="Proteomes" id="UP000053617"/>
    </source>
</evidence>
<dbReference type="OrthoDB" id="3934656at2759"/>
<dbReference type="InterPro" id="IPR002401">
    <property type="entry name" value="Cyt_P450_E_grp-I"/>
</dbReference>
<keyword evidence="6 8" id="KW-0503">Monooxygenase</keyword>
<feature type="transmembrane region" description="Helical" evidence="9">
    <location>
        <begin position="12"/>
        <end position="35"/>
    </location>
</feature>
<dbReference type="PANTHER" id="PTHR24305:SF232">
    <property type="entry name" value="P450, PUTATIVE (EUROFUNG)-RELATED"/>
    <property type="match status" value="1"/>
</dbReference>
<keyword evidence="9" id="KW-0472">Membrane</keyword>
<dbReference type="VEuPathDB" id="FungiDB:Z518_00737"/>
<dbReference type="EMBL" id="KN847475">
    <property type="protein sequence ID" value="KIX09656.1"/>
    <property type="molecule type" value="Genomic_DNA"/>
</dbReference>
<organism evidence="10 11">
    <name type="scientific">Rhinocladiella mackenziei CBS 650.93</name>
    <dbReference type="NCBI Taxonomy" id="1442369"/>
    <lineage>
        <taxon>Eukaryota</taxon>
        <taxon>Fungi</taxon>
        <taxon>Dikarya</taxon>
        <taxon>Ascomycota</taxon>
        <taxon>Pezizomycotina</taxon>
        <taxon>Eurotiomycetes</taxon>
        <taxon>Chaetothyriomycetidae</taxon>
        <taxon>Chaetothyriales</taxon>
        <taxon>Herpotrichiellaceae</taxon>
        <taxon>Rhinocladiella</taxon>
    </lineage>
</organism>
<dbReference type="Gene3D" id="1.10.630.10">
    <property type="entry name" value="Cytochrome P450"/>
    <property type="match status" value="1"/>
</dbReference>
<keyword evidence="4 8" id="KW-0560">Oxidoreductase</keyword>
<dbReference type="PRINTS" id="PR00385">
    <property type="entry name" value="P450"/>
</dbReference>